<dbReference type="CDD" id="cd00544">
    <property type="entry name" value="CobU"/>
    <property type="match status" value="1"/>
</dbReference>
<dbReference type="Proteomes" id="UP000007161">
    <property type="component" value="Chromosome"/>
</dbReference>
<dbReference type="Pfam" id="PF02283">
    <property type="entry name" value="CobU"/>
    <property type="match status" value="1"/>
</dbReference>
<dbReference type="GO" id="GO:0008820">
    <property type="term" value="F:cobinamide phosphate guanylyltransferase activity"/>
    <property type="evidence" value="ECO:0007669"/>
    <property type="project" value="UniProtKB-EC"/>
</dbReference>
<keyword evidence="10" id="KW-0169">Cobalamin biosynthesis</keyword>
<evidence type="ECO:0000256" key="15">
    <source>
        <dbReference type="ARBA" id="ARBA00023134"/>
    </source>
</evidence>
<dbReference type="EC" id="2.7.7.62" evidence="9"/>
<evidence type="ECO:0000256" key="10">
    <source>
        <dbReference type="ARBA" id="ARBA00022573"/>
    </source>
</evidence>
<evidence type="ECO:0000256" key="4">
    <source>
        <dbReference type="ARBA" id="ARBA00003889"/>
    </source>
</evidence>
<dbReference type="Gene3D" id="3.40.50.300">
    <property type="entry name" value="P-loop containing nucleotide triphosphate hydrolases"/>
    <property type="match status" value="1"/>
</dbReference>
<evidence type="ECO:0000256" key="18">
    <source>
        <dbReference type="PIRSR" id="PIRSR006135-1"/>
    </source>
</evidence>
<feature type="binding site" evidence="19">
    <location>
        <position position="85"/>
    </location>
    <ligand>
        <name>GTP</name>
        <dbReference type="ChEBI" id="CHEBI:37565"/>
    </ligand>
</feature>
<dbReference type="KEGG" id="mpz:Marpi_1645"/>
<dbReference type="PIRSF" id="PIRSF006135">
    <property type="entry name" value="CobU"/>
    <property type="match status" value="1"/>
</dbReference>
<reference evidence="21" key="2">
    <citation type="submission" date="2012-01" db="EMBL/GenBank/DDBJ databases">
        <title>Complete sequence of chromosome of Marinitoga piezophila KA3.</title>
        <authorList>
            <person name="Lucas S."/>
            <person name="Han J."/>
            <person name="Lapidus A."/>
            <person name="Cheng J.-F."/>
            <person name="Goodwin L."/>
            <person name="Pitluck S."/>
            <person name="Peters L."/>
            <person name="Mikhailova N."/>
            <person name="Teshima H."/>
            <person name="Detter J.C."/>
            <person name="Han C."/>
            <person name="Tapia R."/>
            <person name="Land M."/>
            <person name="Hauser L."/>
            <person name="Kyrpides N."/>
            <person name="Ivanova N."/>
            <person name="Pagani I."/>
            <person name="Jebbar M."/>
            <person name="Vannier P."/>
            <person name="Oger P."/>
            <person name="Cario A."/>
            <person name="Bartlett D."/>
            <person name="Noll K.M."/>
            <person name="Woyke T."/>
        </authorList>
    </citation>
    <scope>NUCLEOTIDE SEQUENCE [LARGE SCALE GENOMIC DNA]</scope>
    <source>
        <strain evidence="21">DSM 14283 / JCM 11233 / KA3</strain>
    </source>
</reference>
<comment type="catalytic activity">
    <reaction evidence="3">
        <text>adenosylcob(III)inamide + GTP = adenosylcob(III)inamide phosphate + GDP + H(+)</text>
        <dbReference type="Rhea" id="RHEA:15765"/>
        <dbReference type="ChEBI" id="CHEBI:2480"/>
        <dbReference type="ChEBI" id="CHEBI:15378"/>
        <dbReference type="ChEBI" id="CHEBI:37565"/>
        <dbReference type="ChEBI" id="CHEBI:58189"/>
        <dbReference type="ChEBI" id="CHEBI:58502"/>
        <dbReference type="EC" id="2.7.1.156"/>
    </reaction>
</comment>
<comment type="catalytic activity">
    <reaction evidence="2">
        <text>adenosylcob(III)inamide phosphate + GTP + H(+) = adenosylcob(III)inamide-GDP + diphosphate</text>
        <dbReference type="Rhea" id="RHEA:22712"/>
        <dbReference type="ChEBI" id="CHEBI:15378"/>
        <dbReference type="ChEBI" id="CHEBI:33019"/>
        <dbReference type="ChEBI" id="CHEBI:37565"/>
        <dbReference type="ChEBI" id="CHEBI:58502"/>
        <dbReference type="ChEBI" id="CHEBI:60487"/>
        <dbReference type="EC" id="2.7.7.62"/>
    </reaction>
</comment>
<evidence type="ECO:0000256" key="12">
    <source>
        <dbReference type="ARBA" id="ARBA00022741"/>
    </source>
</evidence>
<dbReference type="GO" id="GO:0005524">
    <property type="term" value="F:ATP binding"/>
    <property type="evidence" value="ECO:0007669"/>
    <property type="project" value="UniProtKB-KW"/>
</dbReference>
<dbReference type="SUPFAM" id="SSF52540">
    <property type="entry name" value="P-loop containing nucleoside triphosphate hydrolases"/>
    <property type="match status" value="1"/>
</dbReference>
<keyword evidence="14" id="KW-0067">ATP-binding</keyword>
<dbReference type="UniPathway" id="UPA00148">
    <property type="reaction ID" value="UER00236"/>
</dbReference>
<comment type="catalytic activity">
    <reaction evidence="1">
        <text>adenosylcob(III)inamide + ATP = adenosylcob(III)inamide phosphate + ADP + H(+)</text>
        <dbReference type="Rhea" id="RHEA:15769"/>
        <dbReference type="ChEBI" id="CHEBI:2480"/>
        <dbReference type="ChEBI" id="CHEBI:15378"/>
        <dbReference type="ChEBI" id="CHEBI:30616"/>
        <dbReference type="ChEBI" id="CHEBI:58502"/>
        <dbReference type="ChEBI" id="CHEBI:456216"/>
        <dbReference type="EC" id="2.7.1.156"/>
    </reaction>
</comment>
<feature type="binding site" evidence="19">
    <location>
        <position position="62"/>
    </location>
    <ligand>
        <name>GTP</name>
        <dbReference type="ChEBI" id="CHEBI:37565"/>
    </ligand>
</feature>
<dbReference type="NCBIfam" id="NF004469">
    <property type="entry name" value="PRK05800.1"/>
    <property type="match status" value="1"/>
</dbReference>
<dbReference type="GO" id="GO:0043752">
    <property type="term" value="F:adenosylcobinamide kinase activity"/>
    <property type="evidence" value="ECO:0007669"/>
    <property type="project" value="UniProtKB-EC"/>
</dbReference>
<evidence type="ECO:0000256" key="7">
    <source>
        <dbReference type="ARBA" id="ARBA00007490"/>
    </source>
</evidence>
<evidence type="ECO:0000256" key="11">
    <source>
        <dbReference type="ARBA" id="ARBA00022679"/>
    </source>
</evidence>
<evidence type="ECO:0000256" key="19">
    <source>
        <dbReference type="PIRSR" id="PIRSR006135-2"/>
    </source>
</evidence>
<feature type="active site" description="GMP-histidine intermediate" evidence="18">
    <location>
        <position position="50"/>
    </location>
</feature>
<dbReference type="HOGENOM" id="CLU_094161_0_2_0"/>
<keyword evidence="21" id="KW-1185">Reference proteome</keyword>
<comment type="similarity">
    <text evidence="7">Belongs to the CobU/CobP family.</text>
</comment>
<keyword evidence="11 20" id="KW-0808">Transferase</keyword>
<evidence type="ECO:0000256" key="17">
    <source>
        <dbReference type="ARBA" id="ARBA00030571"/>
    </source>
</evidence>
<dbReference type="OrthoDB" id="9799422at2"/>
<dbReference type="InterPro" id="IPR027417">
    <property type="entry name" value="P-loop_NTPase"/>
</dbReference>
<feature type="binding site" evidence="19">
    <location>
        <begin position="34"/>
        <end position="36"/>
    </location>
    <ligand>
        <name>GTP</name>
        <dbReference type="ChEBI" id="CHEBI:37565"/>
    </ligand>
</feature>
<comment type="function">
    <text evidence="4">Catalyzes ATP-dependent phosphorylation of adenosylcobinamide and addition of GMP to adenosylcobinamide phosphate.</text>
</comment>
<evidence type="ECO:0000256" key="3">
    <source>
        <dbReference type="ARBA" id="ARBA00001522"/>
    </source>
</evidence>
<evidence type="ECO:0000256" key="6">
    <source>
        <dbReference type="ARBA" id="ARBA00005159"/>
    </source>
</evidence>
<dbReference type="InterPro" id="IPR003203">
    <property type="entry name" value="CobU/CobP"/>
</dbReference>
<reference evidence="20 21" key="1">
    <citation type="journal article" date="2012" name="J. Bacteriol.">
        <title>Complete Genome Sequence of the Thermophilic, Piezophilic, Heterotrophic Bacterium Marinitoga piezophila KA3.</title>
        <authorList>
            <person name="Lucas S."/>
            <person name="Han J."/>
            <person name="Lapidus A."/>
            <person name="Cheng J.F."/>
            <person name="Goodwin L.A."/>
            <person name="Pitluck S."/>
            <person name="Peters L."/>
            <person name="Mikhailova N."/>
            <person name="Teshima H."/>
            <person name="Detter J.C."/>
            <person name="Han C."/>
            <person name="Tapia R."/>
            <person name="Land M."/>
            <person name="Hauser L."/>
            <person name="Kyrpides N.C."/>
            <person name="Ivanova N."/>
            <person name="Pagani I."/>
            <person name="Vannier P."/>
            <person name="Oger P."/>
            <person name="Bartlett D.H."/>
            <person name="Noll K.M."/>
            <person name="Woyke T."/>
            <person name="Jebbar M."/>
        </authorList>
    </citation>
    <scope>NUCLEOTIDE SEQUENCE [LARGE SCALE GENOMIC DNA]</scope>
    <source>
        <strain evidence="21">DSM 14283 / JCM 11233 / KA3</strain>
    </source>
</reference>
<dbReference type="STRING" id="443254.Marpi_1645"/>
<dbReference type="GO" id="GO:0009236">
    <property type="term" value="P:cobalamin biosynthetic process"/>
    <property type="evidence" value="ECO:0007669"/>
    <property type="project" value="UniProtKB-UniPathway"/>
</dbReference>
<dbReference type="PANTHER" id="PTHR34848:SF1">
    <property type="entry name" value="BIFUNCTIONAL ADENOSYLCOBALAMIN BIOSYNTHESIS PROTEIN COBU"/>
    <property type="match status" value="1"/>
</dbReference>
<keyword evidence="15 19" id="KW-0342">GTP-binding</keyword>
<sequence>MAKIILITGGARSGKSTFAQEIISKKYKNILYIATAIPFDAGMKDRIKKHQEMRSKTWKTIEQYKNFENIERKPEFLNANGIIFECITLMITNILMDEKIDFENIDYKKLENIEEKIIKEVEVILDLVRKYNKYIVIVTNEVGMGIVPAYMSGNIFRDIAGRVNQYIAKRADEVYITISGIPLKLK</sequence>
<name>H2J517_MARPK</name>
<dbReference type="AlphaFoldDB" id="H2J517"/>
<comment type="pathway">
    <text evidence="5">Cofactor biosynthesis; adenosylcobalamin biosynthesis; adenosylcobalamin from cob(II)yrinate a,c-diamide: step 6/7.</text>
</comment>
<organism evidence="20 21">
    <name type="scientific">Marinitoga piezophila (strain DSM 14283 / JCM 11233 / KA3)</name>
    <dbReference type="NCBI Taxonomy" id="443254"/>
    <lineage>
        <taxon>Bacteria</taxon>
        <taxon>Thermotogati</taxon>
        <taxon>Thermotogota</taxon>
        <taxon>Thermotogae</taxon>
        <taxon>Petrotogales</taxon>
        <taxon>Petrotogaceae</taxon>
        <taxon>Marinitoga</taxon>
    </lineage>
</organism>
<dbReference type="GO" id="GO:0005525">
    <property type="term" value="F:GTP binding"/>
    <property type="evidence" value="ECO:0007669"/>
    <property type="project" value="UniProtKB-KW"/>
</dbReference>
<keyword evidence="20" id="KW-0548">Nucleotidyltransferase</keyword>
<proteinExistence type="inferred from homology"/>
<protein>
    <recommendedName>
        <fullName evidence="16">Adenosylcobinamide kinase</fullName>
        <ecNumber evidence="8">2.7.1.156</ecNumber>
        <ecNumber evidence="9">2.7.7.62</ecNumber>
    </recommendedName>
    <alternativeName>
        <fullName evidence="17">Adenosylcobinamide-phosphate guanylyltransferase</fullName>
    </alternativeName>
</protein>
<evidence type="ECO:0000256" key="8">
    <source>
        <dbReference type="ARBA" id="ARBA00012016"/>
    </source>
</evidence>
<evidence type="ECO:0000256" key="2">
    <source>
        <dbReference type="ARBA" id="ARBA00000711"/>
    </source>
</evidence>
<dbReference type="EC" id="2.7.1.156" evidence="8"/>
<accession>H2J517</accession>
<dbReference type="eggNOG" id="COG2087">
    <property type="taxonomic scope" value="Bacteria"/>
</dbReference>
<gene>
    <name evidence="20" type="ordered locus">Marpi_1645</name>
</gene>
<evidence type="ECO:0000256" key="14">
    <source>
        <dbReference type="ARBA" id="ARBA00022840"/>
    </source>
</evidence>
<keyword evidence="13 20" id="KW-0418">Kinase</keyword>
<evidence type="ECO:0000256" key="5">
    <source>
        <dbReference type="ARBA" id="ARBA00004692"/>
    </source>
</evidence>
<evidence type="ECO:0000256" key="13">
    <source>
        <dbReference type="ARBA" id="ARBA00022777"/>
    </source>
</evidence>
<comment type="pathway">
    <text evidence="6">Cofactor biosynthesis; adenosylcobalamin biosynthesis; adenosylcobalamin from cob(II)yrinate a,c-diamide: step 5/7.</text>
</comment>
<keyword evidence="12 19" id="KW-0547">Nucleotide-binding</keyword>
<feature type="binding site" evidence="19">
    <location>
        <begin position="9"/>
        <end position="16"/>
    </location>
    <ligand>
        <name>GTP</name>
        <dbReference type="ChEBI" id="CHEBI:37565"/>
    </ligand>
</feature>
<evidence type="ECO:0000256" key="1">
    <source>
        <dbReference type="ARBA" id="ARBA00000312"/>
    </source>
</evidence>
<dbReference type="PANTHER" id="PTHR34848">
    <property type="match status" value="1"/>
</dbReference>
<evidence type="ECO:0000256" key="9">
    <source>
        <dbReference type="ARBA" id="ARBA00012523"/>
    </source>
</evidence>
<dbReference type="EMBL" id="CP003257">
    <property type="protein sequence ID" value="AEX86034.1"/>
    <property type="molecule type" value="Genomic_DNA"/>
</dbReference>
<dbReference type="RefSeq" id="WP_014297105.1">
    <property type="nucleotide sequence ID" value="NC_016751.1"/>
</dbReference>
<evidence type="ECO:0000256" key="16">
    <source>
        <dbReference type="ARBA" id="ARBA00029570"/>
    </source>
</evidence>
<evidence type="ECO:0000313" key="21">
    <source>
        <dbReference type="Proteomes" id="UP000007161"/>
    </source>
</evidence>
<evidence type="ECO:0000313" key="20">
    <source>
        <dbReference type="EMBL" id="AEX86034.1"/>
    </source>
</evidence>